<accession>A0ABP7JKV9</accession>
<dbReference type="EMBL" id="BAABCM010000016">
    <property type="protein sequence ID" value="GAA3847417.1"/>
    <property type="molecule type" value="Genomic_DNA"/>
</dbReference>
<proteinExistence type="predicted"/>
<comment type="caution">
    <text evidence="1">The sequence shown here is derived from an EMBL/GenBank/DDBJ whole genome shotgun (WGS) entry which is preliminary data.</text>
</comment>
<reference evidence="2" key="1">
    <citation type="journal article" date="2019" name="Int. J. Syst. Evol. Microbiol.">
        <title>The Global Catalogue of Microorganisms (GCM) 10K type strain sequencing project: providing services to taxonomists for standard genome sequencing and annotation.</title>
        <authorList>
            <consortium name="The Broad Institute Genomics Platform"/>
            <consortium name="The Broad Institute Genome Sequencing Center for Infectious Disease"/>
            <person name="Wu L."/>
            <person name="Ma J."/>
        </authorList>
    </citation>
    <scope>NUCLEOTIDE SEQUENCE [LARGE SCALE GENOMIC DNA]</scope>
    <source>
        <strain evidence="2">JCM 17017</strain>
    </source>
</reference>
<name>A0ABP7JKV9_9PSEU</name>
<sequence>MQDRLDTLASRVAYLQRAPKLGNDAYVQQVAEHMRQAMDSDDRSLVPVFHMLTAGLDNLRHALDVAIRNYDAADDEAARGISGDSRNECEVTRLPRYICLLAGSCAVLMALTACSETVAGMPSPAERASSSSAAGAGTLTGMDACAVLGQLVEGEGFGPGERKTARNECHASKPDYGTYSLALDPVQGLAEYERQVPGSAPAAINGREARQGEPFGAGQGMCEFALQVGEHGRAVVTATMLRAEQRAHACDAARELATELEPLLPAR</sequence>
<protein>
    <recommendedName>
        <fullName evidence="3">DUF3558 domain-containing protein</fullName>
    </recommendedName>
</protein>
<keyword evidence="2" id="KW-1185">Reference proteome</keyword>
<dbReference type="Proteomes" id="UP001501624">
    <property type="component" value="Unassembled WGS sequence"/>
</dbReference>
<evidence type="ECO:0000313" key="1">
    <source>
        <dbReference type="EMBL" id="GAA3847417.1"/>
    </source>
</evidence>
<evidence type="ECO:0008006" key="3">
    <source>
        <dbReference type="Google" id="ProtNLM"/>
    </source>
</evidence>
<dbReference type="RefSeq" id="WP_237338782.1">
    <property type="nucleotide sequence ID" value="NZ_BAABCM010000016.1"/>
</dbReference>
<evidence type="ECO:0000313" key="2">
    <source>
        <dbReference type="Proteomes" id="UP001501624"/>
    </source>
</evidence>
<organism evidence="1 2">
    <name type="scientific">Amycolatopsis tucumanensis</name>
    <dbReference type="NCBI Taxonomy" id="401106"/>
    <lineage>
        <taxon>Bacteria</taxon>
        <taxon>Bacillati</taxon>
        <taxon>Actinomycetota</taxon>
        <taxon>Actinomycetes</taxon>
        <taxon>Pseudonocardiales</taxon>
        <taxon>Pseudonocardiaceae</taxon>
        <taxon>Amycolatopsis</taxon>
    </lineage>
</organism>
<gene>
    <name evidence="1" type="ORF">GCM10022380_77030</name>
</gene>